<keyword evidence="2" id="KW-1185">Reference proteome</keyword>
<dbReference type="Proteomes" id="UP001057402">
    <property type="component" value="Chromosome 11"/>
</dbReference>
<proteinExistence type="predicted"/>
<name>A0ACB9LM75_9MYRT</name>
<dbReference type="EMBL" id="CM042890">
    <property type="protein sequence ID" value="KAI4312677.1"/>
    <property type="molecule type" value="Genomic_DNA"/>
</dbReference>
<reference evidence="2" key="1">
    <citation type="journal article" date="2023" name="Front. Plant Sci.">
        <title>Chromosomal-level genome assembly of Melastoma candidum provides insights into trichome evolution.</title>
        <authorList>
            <person name="Zhong Y."/>
            <person name="Wu W."/>
            <person name="Sun C."/>
            <person name="Zou P."/>
            <person name="Liu Y."/>
            <person name="Dai S."/>
            <person name="Zhou R."/>
        </authorList>
    </citation>
    <scope>NUCLEOTIDE SEQUENCE [LARGE SCALE GENOMIC DNA]</scope>
</reference>
<protein>
    <submittedName>
        <fullName evidence="1">Uncharacterized protein</fullName>
    </submittedName>
</protein>
<evidence type="ECO:0000313" key="2">
    <source>
        <dbReference type="Proteomes" id="UP001057402"/>
    </source>
</evidence>
<organism evidence="1 2">
    <name type="scientific">Melastoma candidum</name>
    <dbReference type="NCBI Taxonomy" id="119954"/>
    <lineage>
        <taxon>Eukaryota</taxon>
        <taxon>Viridiplantae</taxon>
        <taxon>Streptophyta</taxon>
        <taxon>Embryophyta</taxon>
        <taxon>Tracheophyta</taxon>
        <taxon>Spermatophyta</taxon>
        <taxon>Magnoliopsida</taxon>
        <taxon>eudicotyledons</taxon>
        <taxon>Gunneridae</taxon>
        <taxon>Pentapetalae</taxon>
        <taxon>rosids</taxon>
        <taxon>malvids</taxon>
        <taxon>Myrtales</taxon>
        <taxon>Melastomataceae</taxon>
        <taxon>Melastomatoideae</taxon>
        <taxon>Melastomateae</taxon>
        <taxon>Melastoma</taxon>
    </lineage>
</organism>
<evidence type="ECO:0000313" key="1">
    <source>
        <dbReference type="EMBL" id="KAI4312677.1"/>
    </source>
</evidence>
<accession>A0ACB9LM75</accession>
<sequence length="77" mass="8803">MGVYPVGRTRVTLNRDNLVIDLDPPPTKHCKIQTNHLLASDSRLRPDSYALEKSDFSKSGYEKSRLLGYPVETYSYQ</sequence>
<gene>
    <name evidence="1" type="ORF">MLD38_037478</name>
</gene>
<comment type="caution">
    <text evidence="1">The sequence shown here is derived from an EMBL/GenBank/DDBJ whole genome shotgun (WGS) entry which is preliminary data.</text>
</comment>